<keyword evidence="9 11" id="KW-0472">Membrane</keyword>
<reference evidence="13 14" key="1">
    <citation type="submission" date="2020-09" db="EMBL/GenBank/DDBJ databases">
        <title>De no assembly of potato wild relative species, Solanum commersonii.</title>
        <authorList>
            <person name="Cho K."/>
        </authorList>
    </citation>
    <scope>NUCLEOTIDE SEQUENCE [LARGE SCALE GENOMIC DNA]</scope>
    <source>
        <strain evidence="13">LZ3.2</strain>
        <tissue evidence="13">Leaf</tissue>
    </source>
</reference>
<dbReference type="PANTHER" id="PTHR45136">
    <property type="entry name" value="ABC TRANSPORTER DOMAIN-CONTAINING PROTEIN"/>
    <property type="match status" value="1"/>
</dbReference>
<feature type="transmembrane region" description="Helical" evidence="11">
    <location>
        <begin position="29"/>
        <end position="52"/>
    </location>
</feature>
<dbReference type="InterPro" id="IPR011527">
    <property type="entry name" value="ABC1_TM_dom"/>
</dbReference>
<keyword evidence="6" id="KW-0547">Nucleotide-binding</keyword>
<dbReference type="Proteomes" id="UP000824120">
    <property type="component" value="Chromosome 2"/>
</dbReference>
<dbReference type="GO" id="GO:0005524">
    <property type="term" value="F:ATP binding"/>
    <property type="evidence" value="ECO:0007669"/>
    <property type="project" value="UniProtKB-KW"/>
</dbReference>
<evidence type="ECO:0000256" key="5">
    <source>
        <dbReference type="ARBA" id="ARBA00022737"/>
    </source>
</evidence>
<keyword evidence="14" id="KW-1185">Reference proteome</keyword>
<comment type="similarity">
    <text evidence="2">Belongs to the ABC transporter superfamily. ABCB family. Multidrug resistance exporter (TC 3.A.1.201) subfamily.</text>
</comment>
<accession>A0A9J6AI62</accession>
<feature type="domain" description="ABC transmembrane type-1" evidence="12">
    <location>
        <begin position="33"/>
        <end position="308"/>
    </location>
</feature>
<keyword evidence="4 11" id="KW-0812">Transmembrane</keyword>
<evidence type="ECO:0000256" key="10">
    <source>
        <dbReference type="ARBA" id="ARBA00023180"/>
    </source>
</evidence>
<protein>
    <recommendedName>
        <fullName evidence="12">ABC transmembrane type-1 domain-containing protein</fullName>
    </recommendedName>
</protein>
<keyword evidence="5" id="KW-0677">Repeat</keyword>
<evidence type="ECO:0000256" key="11">
    <source>
        <dbReference type="SAM" id="Phobius"/>
    </source>
</evidence>
<dbReference type="EMBL" id="JACXVP010000002">
    <property type="protein sequence ID" value="KAG5624318.1"/>
    <property type="molecule type" value="Genomic_DNA"/>
</dbReference>
<dbReference type="OrthoDB" id="6500128at2759"/>
<sequence>MSCKSKTTIQEKRYGSFRSVFMHADSVDILLMILGFLGAICDGVSMPVMLIVTSKLMNNLGNNDSSSTDSFTHHINENALALVYLACGQWVACFLEGFCWTRTAERQASRLRIRYLKAVLRQDVGYFDLHVASTADVIASVSSDSLVIQECISEKVPVFLMNVATFTGSYVVGFLMIWKLALVGFPFIIFLVIPGLMYGRALMGIARKIRDEYGKAGIIVEQAISSVRTVYSFVGENKTIAEYSNALQGTVDLGLKQGLAKGLAIGSNGIVFAIWSFMSYYGSRMVMYNGEHGGTVFAVGAAIAIGGL</sequence>
<name>A0A9J6AI62_SOLCO</name>
<dbReference type="GO" id="GO:0140359">
    <property type="term" value="F:ABC-type transporter activity"/>
    <property type="evidence" value="ECO:0007669"/>
    <property type="project" value="InterPro"/>
</dbReference>
<dbReference type="GO" id="GO:0005886">
    <property type="term" value="C:plasma membrane"/>
    <property type="evidence" value="ECO:0007669"/>
    <property type="project" value="UniProtKB-SubCell"/>
</dbReference>
<evidence type="ECO:0000313" key="14">
    <source>
        <dbReference type="Proteomes" id="UP000824120"/>
    </source>
</evidence>
<evidence type="ECO:0000256" key="6">
    <source>
        <dbReference type="ARBA" id="ARBA00022741"/>
    </source>
</evidence>
<dbReference type="FunFam" id="1.20.1560.10:FF:000029">
    <property type="entry name" value="ABC transporter B family member 1"/>
    <property type="match status" value="1"/>
</dbReference>
<evidence type="ECO:0000256" key="3">
    <source>
        <dbReference type="ARBA" id="ARBA00022448"/>
    </source>
</evidence>
<evidence type="ECO:0000256" key="8">
    <source>
        <dbReference type="ARBA" id="ARBA00022989"/>
    </source>
</evidence>
<comment type="caution">
    <text evidence="13">The sequence shown here is derived from an EMBL/GenBank/DDBJ whole genome shotgun (WGS) entry which is preliminary data.</text>
</comment>
<dbReference type="Pfam" id="PF00664">
    <property type="entry name" value="ABC_membrane"/>
    <property type="match status" value="1"/>
</dbReference>
<organism evidence="13 14">
    <name type="scientific">Solanum commersonii</name>
    <name type="common">Commerson's wild potato</name>
    <name type="synonym">Commerson's nightshade</name>
    <dbReference type="NCBI Taxonomy" id="4109"/>
    <lineage>
        <taxon>Eukaryota</taxon>
        <taxon>Viridiplantae</taxon>
        <taxon>Streptophyta</taxon>
        <taxon>Embryophyta</taxon>
        <taxon>Tracheophyta</taxon>
        <taxon>Spermatophyta</taxon>
        <taxon>Magnoliopsida</taxon>
        <taxon>eudicotyledons</taxon>
        <taxon>Gunneridae</taxon>
        <taxon>Pentapetalae</taxon>
        <taxon>asterids</taxon>
        <taxon>lamiids</taxon>
        <taxon>Solanales</taxon>
        <taxon>Solanaceae</taxon>
        <taxon>Solanoideae</taxon>
        <taxon>Solaneae</taxon>
        <taxon>Solanum</taxon>
    </lineage>
</organism>
<evidence type="ECO:0000313" key="13">
    <source>
        <dbReference type="EMBL" id="KAG5624318.1"/>
    </source>
</evidence>
<feature type="transmembrane region" description="Helical" evidence="11">
    <location>
        <begin position="263"/>
        <end position="281"/>
    </location>
</feature>
<evidence type="ECO:0000256" key="9">
    <source>
        <dbReference type="ARBA" id="ARBA00023136"/>
    </source>
</evidence>
<comment type="subcellular location">
    <subcellularLocation>
        <location evidence="1">Cell membrane</location>
        <topology evidence="1">Multi-pass membrane protein</topology>
    </subcellularLocation>
</comment>
<keyword evidence="3" id="KW-0813">Transport</keyword>
<evidence type="ECO:0000256" key="7">
    <source>
        <dbReference type="ARBA" id="ARBA00022840"/>
    </source>
</evidence>
<dbReference type="PROSITE" id="PS50929">
    <property type="entry name" value="ABC_TM1F"/>
    <property type="match status" value="1"/>
</dbReference>
<dbReference type="AlphaFoldDB" id="A0A9J6AI62"/>
<proteinExistence type="inferred from homology"/>
<dbReference type="Gene3D" id="1.20.1560.10">
    <property type="entry name" value="ABC transporter type 1, transmembrane domain"/>
    <property type="match status" value="1"/>
</dbReference>
<evidence type="ECO:0000256" key="4">
    <source>
        <dbReference type="ARBA" id="ARBA00022692"/>
    </source>
</evidence>
<evidence type="ECO:0000259" key="12">
    <source>
        <dbReference type="PROSITE" id="PS50929"/>
    </source>
</evidence>
<evidence type="ECO:0000256" key="2">
    <source>
        <dbReference type="ARBA" id="ARBA00007577"/>
    </source>
</evidence>
<evidence type="ECO:0000256" key="1">
    <source>
        <dbReference type="ARBA" id="ARBA00004651"/>
    </source>
</evidence>
<dbReference type="CDD" id="cd18577">
    <property type="entry name" value="ABC_6TM_Pgp_ABCB1_D1_like"/>
    <property type="match status" value="1"/>
</dbReference>
<feature type="transmembrane region" description="Helical" evidence="11">
    <location>
        <begin position="184"/>
        <end position="203"/>
    </location>
</feature>
<gene>
    <name evidence="13" type="ORF">H5410_009536</name>
</gene>
<dbReference type="SUPFAM" id="SSF90123">
    <property type="entry name" value="ABC transporter transmembrane region"/>
    <property type="match status" value="1"/>
</dbReference>
<keyword evidence="7" id="KW-0067">ATP-binding</keyword>
<dbReference type="InterPro" id="IPR036640">
    <property type="entry name" value="ABC1_TM_sf"/>
</dbReference>
<feature type="transmembrane region" description="Helical" evidence="11">
    <location>
        <begin position="158"/>
        <end position="178"/>
    </location>
</feature>
<dbReference type="PANTHER" id="PTHR45136:SF2">
    <property type="entry name" value="ABC TRANSPORTER DOMAIN-CONTAINING PROTEIN"/>
    <property type="match status" value="1"/>
</dbReference>
<keyword evidence="8 11" id="KW-1133">Transmembrane helix</keyword>
<keyword evidence="10" id="KW-0325">Glycoprotein</keyword>